<accession>A0AA46Y8F7</accession>
<dbReference type="Proteomes" id="UP001164392">
    <property type="component" value="Chromosome"/>
</dbReference>
<name>A0AA46Y8F7_9XANT</name>
<dbReference type="RefSeq" id="WP_267093152.1">
    <property type="nucleotide sequence ID" value="NZ_CP099534.1"/>
</dbReference>
<proteinExistence type="predicted"/>
<organism evidence="1 2">
    <name type="scientific">Xanthomonas sacchari</name>
    <dbReference type="NCBI Taxonomy" id="56458"/>
    <lineage>
        <taxon>Bacteria</taxon>
        <taxon>Pseudomonadati</taxon>
        <taxon>Pseudomonadota</taxon>
        <taxon>Gammaproteobacteria</taxon>
        <taxon>Lysobacterales</taxon>
        <taxon>Lysobacteraceae</taxon>
        <taxon>Xanthomonas</taxon>
    </lineage>
</organism>
<evidence type="ECO:0000313" key="2">
    <source>
        <dbReference type="Proteomes" id="UP001164392"/>
    </source>
</evidence>
<sequence length="142" mass="15372">MTVELFAVAARKAVGIKSDEQRIKKGDEMSLKMIGLLLAIAASCFSYEADAAMQVVWTGKITYVENGWYGEGMVIHTSNDGPSGCSAPLNDFAIDKDHPSYKELTAMALAAYTSNSDVELLVDSGVCIFGNRTKVISIRLKK</sequence>
<evidence type="ECO:0000313" key="1">
    <source>
        <dbReference type="EMBL" id="UYK88812.1"/>
    </source>
</evidence>
<protein>
    <submittedName>
        <fullName evidence="1">Uncharacterized protein</fullName>
    </submittedName>
</protein>
<dbReference type="EMBL" id="CP099534">
    <property type="protein sequence ID" value="UYK88812.1"/>
    <property type="molecule type" value="Genomic_DNA"/>
</dbReference>
<reference evidence="1" key="1">
    <citation type="submission" date="2022-06" db="EMBL/GenBank/DDBJ databases">
        <title>Dynamics of rice microbiomes reveals core vertical transmitted seed endophytes.</title>
        <authorList>
            <person name="Liao K."/>
            <person name="Zhang X."/>
        </authorList>
    </citation>
    <scope>NUCLEOTIDE SEQUENCE</scope>
    <source>
        <strain evidence="1">JR3-14</strain>
    </source>
</reference>
<gene>
    <name evidence="1" type="ORF">NG824_20505</name>
</gene>
<dbReference type="AlphaFoldDB" id="A0AA46Y8F7"/>